<sequence length="89" mass="9365">MLHTFKTTLLAIALCLMLVAPALAGTAVNINTATVEQLQSVNGIGQKTAEKIVAYRTSHGTYSSVDQLCNIKGIGKASLSKMGDQLCVQ</sequence>
<comment type="caution">
    <text evidence="3">The sequence shown here is derived from an EMBL/GenBank/DDBJ whole genome shotgun (WGS) entry which is preliminary data.</text>
</comment>
<dbReference type="GO" id="GO:0006281">
    <property type="term" value="P:DNA repair"/>
    <property type="evidence" value="ECO:0007669"/>
    <property type="project" value="InterPro"/>
</dbReference>
<dbReference type="InterPro" id="IPR003583">
    <property type="entry name" value="Hlx-hairpin-Hlx_DNA-bd_motif"/>
</dbReference>
<accession>Q1JY69</accession>
<evidence type="ECO:0000313" key="3">
    <source>
        <dbReference type="EMBL" id="EAT15127.1"/>
    </source>
</evidence>
<dbReference type="InterPro" id="IPR004509">
    <property type="entry name" value="Competence_ComEA_HhH"/>
</dbReference>
<organism evidence="3 4">
    <name type="scientific">Desulfuromonas acetoxidans (strain DSM 684 / 11070)</name>
    <dbReference type="NCBI Taxonomy" id="281689"/>
    <lineage>
        <taxon>Bacteria</taxon>
        <taxon>Pseudomonadati</taxon>
        <taxon>Thermodesulfobacteriota</taxon>
        <taxon>Desulfuromonadia</taxon>
        <taxon>Desulfuromonadales</taxon>
        <taxon>Desulfuromonadaceae</taxon>
        <taxon>Desulfuromonas</taxon>
    </lineage>
</organism>
<dbReference type="PANTHER" id="PTHR21180">
    <property type="entry name" value="ENDONUCLEASE/EXONUCLEASE/PHOSPHATASE FAMILY DOMAIN-CONTAINING PROTEIN 1"/>
    <property type="match status" value="1"/>
</dbReference>
<dbReference type="SMART" id="SM00278">
    <property type="entry name" value="HhH1"/>
    <property type="match status" value="2"/>
</dbReference>
<dbReference type="InterPro" id="IPR010994">
    <property type="entry name" value="RuvA_2-like"/>
</dbReference>
<dbReference type="SUPFAM" id="SSF47781">
    <property type="entry name" value="RuvA domain 2-like"/>
    <property type="match status" value="1"/>
</dbReference>
<protein>
    <submittedName>
        <fullName evidence="3">Competence protein ComEA helix-hairpin-helix region</fullName>
    </submittedName>
</protein>
<evidence type="ECO:0000256" key="1">
    <source>
        <dbReference type="SAM" id="SignalP"/>
    </source>
</evidence>
<proteinExistence type="predicted"/>
<dbReference type="Pfam" id="PF12836">
    <property type="entry name" value="HHH_3"/>
    <property type="match status" value="1"/>
</dbReference>
<dbReference type="GO" id="GO:0015628">
    <property type="term" value="P:protein secretion by the type II secretion system"/>
    <property type="evidence" value="ECO:0007669"/>
    <property type="project" value="TreeGrafter"/>
</dbReference>
<gene>
    <name evidence="3" type="ORF">Dace_0497</name>
</gene>
<dbReference type="NCBIfam" id="TIGR00426">
    <property type="entry name" value="competence protein ComEA helix-hairpin-helix repeat region"/>
    <property type="match status" value="1"/>
</dbReference>
<keyword evidence="1" id="KW-0732">Signal</keyword>
<dbReference type="RefSeq" id="WP_006001350.1">
    <property type="nucleotide sequence ID" value="NZ_AAEW02000013.1"/>
</dbReference>
<feature type="domain" description="Helix-hairpin-helix DNA-binding motif class 1" evidence="2">
    <location>
        <begin position="66"/>
        <end position="85"/>
    </location>
</feature>
<dbReference type="AlphaFoldDB" id="Q1JY69"/>
<reference evidence="3" key="2">
    <citation type="submission" date="2006-05" db="EMBL/GenBank/DDBJ databases">
        <title>Sequencing of the draft genome and assembly of Desulfuromonas acetoxidans DSM 684.</title>
        <authorList>
            <consortium name="US DOE Joint Genome Institute (JGI-PGF)"/>
            <person name="Copeland A."/>
            <person name="Lucas S."/>
            <person name="Lapidus A."/>
            <person name="Barry K."/>
            <person name="Detter J.C."/>
            <person name="Glavina del Rio T."/>
            <person name="Hammon N."/>
            <person name="Israni S."/>
            <person name="Dalin E."/>
            <person name="Tice H."/>
            <person name="Bruce D."/>
            <person name="Pitluck S."/>
            <person name="Richardson P."/>
        </authorList>
    </citation>
    <scope>NUCLEOTIDE SEQUENCE [LARGE SCALE GENOMIC DNA]</scope>
    <source>
        <strain evidence="3">DSM 684</strain>
    </source>
</reference>
<dbReference type="InterPro" id="IPR051675">
    <property type="entry name" value="Endo/Exo/Phosphatase_dom_1"/>
</dbReference>
<evidence type="ECO:0000259" key="2">
    <source>
        <dbReference type="SMART" id="SM00278"/>
    </source>
</evidence>
<dbReference type="EMBL" id="AAEW02000013">
    <property type="protein sequence ID" value="EAT15127.1"/>
    <property type="molecule type" value="Genomic_DNA"/>
</dbReference>
<reference evidence="3" key="1">
    <citation type="submission" date="2006-05" db="EMBL/GenBank/DDBJ databases">
        <title>Annotation of the draft genome assembly of Desulfuromonas acetoxidans DSM 684.</title>
        <authorList>
            <consortium name="US DOE Joint Genome Institute (JGI-ORNL)"/>
            <person name="Larimer F."/>
            <person name="Land M."/>
            <person name="Hauser L."/>
        </authorList>
    </citation>
    <scope>NUCLEOTIDE SEQUENCE [LARGE SCALE GENOMIC DNA]</scope>
    <source>
        <strain evidence="3">DSM 684</strain>
    </source>
</reference>
<dbReference type="GO" id="GO:0015627">
    <property type="term" value="C:type II protein secretion system complex"/>
    <property type="evidence" value="ECO:0007669"/>
    <property type="project" value="TreeGrafter"/>
</dbReference>
<dbReference type="Gene3D" id="1.10.150.320">
    <property type="entry name" value="Photosystem II 12 kDa extrinsic protein"/>
    <property type="match status" value="1"/>
</dbReference>
<dbReference type="PANTHER" id="PTHR21180:SF32">
    <property type="entry name" value="ENDONUCLEASE_EXONUCLEASE_PHOSPHATASE FAMILY DOMAIN-CONTAINING PROTEIN 1"/>
    <property type="match status" value="1"/>
</dbReference>
<dbReference type="Proteomes" id="UP000005695">
    <property type="component" value="Unassembled WGS sequence"/>
</dbReference>
<evidence type="ECO:0000313" key="4">
    <source>
        <dbReference type="Proteomes" id="UP000005695"/>
    </source>
</evidence>
<feature type="signal peptide" evidence="1">
    <location>
        <begin position="1"/>
        <end position="24"/>
    </location>
</feature>
<dbReference type="GO" id="GO:0003677">
    <property type="term" value="F:DNA binding"/>
    <property type="evidence" value="ECO:0007669"/>
    <property type="project" value="InterPro"/>
</dbReference>
<name>Q1JY69_DESA6</name>
<feature type="chain" id="PRO_5004192609" evidence="1">
    <location>
        <begin position="25"/>
        <end position="89"/>
    </location>
</feature>
<keyword evidence="4" id="KW-1185">Reference proteome</keyword>
<feature type="domain" description="Helix-hairpin-helix DNA-binding motif class 1" evidence="2">
    <location>
        <begin position="36"/>
        <end position="55"/>
    </location>
</feature>